<dbReference type="KEGG" id="ail:FLP10_11900"/>
<proteinExistence type="predicted"/>
<name>A0A5C1YGC7_9MICO</name>
<dbReference type="AlphaFoldDB" id="A0A5C1YGC7"/>
<evidence type="ECO:0008006" key="3">
    <source>
        <dbReference type="Google" id="ProtNLM"/>
    </source>
</evidence>
<gene>
    <name evidence="1" type="ORF">FLP10_11900</name>
</gene>
<dbReference type="Pfam" id="PF20102">
    <property type="entry name" value="DUF6492"/>
    <property type="match status" value="1"/>
</dbReference>
<accession>A0A5C1YGC7</accession>
<sequence length="302" mass="33260">MSLAIVTPSYAPDFESFARLHESVLRHTSERIRHHVLVPPPDIRLFSELASDRLQVHSQFDVLPGSFVSTSRLSRLARLPRRFNVAAVNLRHPWPPVRGWILQQLVKLAFVASLDEDVALIVDSDVLVVRDLDETMFRDGDRVRLYRNPGAVHSGMTQHIQWRANAARLIGTASPDPDAADYIASFLTWSPATVRALLARVESVSGRPWSTVLAAELALSECLLYGEFVAAFGTDAEQSFTSAETRCHSHWDPAPLDSARAAEFVQALGADHLAIHVQSTSATDRRVLDDLAAAAETKAGTV</sequence>
<dbReference type="Proteomes" id="UP000324678">
    <property type="component" value="Chromosome"/>
</dbReference>
<evidence type="ECO:0000313" key="2">
    <source>
        <dbReference type="Proteomes" id="UP000324678"/>
    </source>
</evidence>
<dbReference type="InterPro" id="IPR045499">
    <property type="entry name" value="DUF6492"/>
</dbReference>
<dbReference type="RefSeq" id="WP_149161060.1">
    <property type="nucleotide sequence ID" value="NZ_CP043505.1"/>
</dbReference>
<dbReference type="EMBL" id="CP043505">
    <property type="protein sequence ID" value="QEO15041.1"/>
    <property type="molecule type" value="Genomic_DNA"/>
</dbReference>
<protein>
    <recommendedName>
        <fullName evidence="3">Glycosyl transferase</fullName>
    </recommendedName>
</protein>
<keyword evidence="2" id="KW-1185">Reference proteome</keyword>
<evidence type="ECO:0000313" key="1">
    <source>
        <dbReference type="EMBL" id="QEO15041.1"/>
    </source>
</evidence>
<dbReference type="OrthoDB" id="571298at2"/>
<reference evidence="1 2" key="1">
    <citation type="submission" date="2019-09" db="EMBL/GenBank/DDBJ databases">
        <title>Genome sequencing of strain KACC 19306.</title>
        <authorList>
            <person name="Heo J."/>
            <person name="Kim S.-J."/>
            <person name="Kim J.-S."/>
            <person name="Hong S.-B."/>
            <person name="Kwon S.-W."/>
        </authorList>
    </citation>
    <scope>NUCLEOTIDE SEQUENCE [LARGE SCALE GENOMIC DNA]</scope>
    <source>
        <strain evidence="1 2">KACC 19306</strain>
    </source>
</reference>
<organism evidence="1 2">
    <name type="scientific">Agromyces intestinalis</name>
    <dbReference type="NCBI Taxonomy" id="2592652"/>
    <lineage>
        <taxon>Bacteria</taxon>
        <taxon>Bacillati</taxon>
        <taxon>Actinomycetota</taxon>
        <taxon>Actinomycetes</taxon>
        <taxon>Micrococcales</taxon>
        <taxon>Microbacteriaceae</taxon>
        <taxon>Agromyces</taxon>
    </lineage>
</organism>